<proteinExistence type="predicted"/>
<dbReference type="Proteomes" id="UP000077202">
    <property type="component" value="Unassembled WGS sequence"/>
</dbReference>
<feature type="region of interest" description="Disordered" evidence="1">
    <location>
        <begin position="1"/>
        <end position="21"/>
    </location>
</feature>
<protein>
    <submittedName>
        <fullName evidence="2">Uncharacterized protein</fullName>
    </submittedName>
</protein>
<gene>
    <name evidence="2" type="ORF">AXG93_3546s1100</name>
</gene>
<feature type="compositionally biased region" description="Gly residues" evidence="1">
    <location>
        <begin position="1"/>
        <end position="11"/>
    </location>
</feature>
<evidence type="ECO:0000313" key="3">
    <source>
        <dbReference type="Proteomes" id="UP000077202"/>
    </source>
</evidence>
<accession>A0A176WSU6</accession>
<organism evidence="2 3">
    <name type="scientific">Marchantia polymorpha subsp. ruderalis</name>
    <dbReference type="NCBI Taxonomy" id="1480154"/>
    <lineage>
        <taxon>Eukaryota</taxon>
        <taxon>Viridiplantae</taxon>
        <taxon>Streptophyta</taxon>
        <taxon>Embryophyta</taxon>
        <taxon>Marchantiophyta</taxon>
        <taxon>Marchantiopsida</taxon>
        <taxon>Marchantiidae</taxon>
        <taxon>Marchantiales</taxon>
        <taxon>Marchantiaceae</taxon>
        <taxon>Marchantia</taxon>
    </lineage>
</organism>
<comment type="caution">
    <text evidence="2">The sequence shown here is derived from an EMBL/GenBank/DDBJ whole genome shotgun (WGS) entry which is preliminary data.</text>
</comment>
<sequence>MTMWNGSGGVHFSGDEEDSNGSLARCVLSKRGSKALKPFSPYIQAVNEAKAHQWTPKNTDGYFLRTSAATLWPMEEDDIEIADNKSRIYYYVWHSVSVDVCVRAPPACGEISVGAS</sequence>
<dbReference type="EMBL" id="LVLJ01000183">
    <property type="protein sequence ID" value="OAE35352.1"/>
    <property type="molecule type" value="Genomic_DNA"/>
</dbReference>
<evidence type="ECO:0000256" key="1">
    <source>
        <dbReference type="SAM" id="MobiDB-lite"/>
    </source>
</evidence>
<evidence type="ECO:0000313" key="2">
    <source>
        <dbReference type="EMBL" id="OAE35352.1"/>
    </source>
</evidence>
<keyword evidence="3" id="KW-1185">Reference proteome</keyword>
<dbReference type="AlphaFoldDB" id="A0A176WSU6"/>
<reference evidence="2" key="1">
    <citation type="submission" date="2016-03" db="EMBL/GenBank/DDBJ databases">
        <title>Mechanisms controlling the formation of the plant cell surface in tip-growing cells are functionally conserved among land plants.</title>
        <authorList>
            <person name="Honkanen S."/>
            <person name="Jones V.A."/>
            <person name="Morieri G."/>
            <person name="Champion C."/>
            <person name="Hetherington A.J."/>
            <person name="Kelly S."/>
            <person name="Saint-Marcoux D."/>
            <person name="Proust H."/>
            <person name="Prescott H."/>
            <person name="Dolan L."/>
        </authorList>
    </citation>
    <scope>NUCLEOTIDE SEQUENCE [LARGE SCALE GENOMIC DNA]</scope>
    <source>
        <tissue evidence="2">Whole gametophyte</tissue>
    </source>
</reference>
<name>A0A176WSU6_MARPO</name>